<dbReference type="AlphaFoldDB" id="A0A0E0G8I0"/>
<protein>
    <submittedName>
        <fullName evidence="2">Uncharacterized protein</fullName>
    </submittedName>
</protein>
<sequence>MAVGDDGLVVDSRMSGQRGGSVATKAVGSIAGGKPMLTARAKQNGLSDDMQKSDFHTWLFYPYAKI</sequence>
<reference evidence="2" key="1">
    <citation type="submission" date="2015-04" db="UniProtKB">
        <authorList>
            <consortium name="EnsemblPlants"/>
        </authorList>
    </citation>
    <scope>IDENTIFICATION</scope>
    <source>
        <strain evidence="2">SL10</strain>
    </source>
</reference>
<dbReference type="OMA" id="KSDFHTW"/>
<name>A0A0E0G8I0_ORYNI</name>
<evidence type="ECO:0000256" key="1">
    <source>
        <dbReference type="SAM" id="MobiDB-lite"/>
    </source>
</evidence>
<reference evidence="2" key="2">
    <citation type="submission" date="2018-04" db="EMBL/GenBank/DDBJ databases">
        <title>OnivRS2 (Oryza nivara Reference Sequence Version 2).</title>
        <authorList>
            <person name="Zhang J."/>
            <person name="Kudrna D."/>
            <person name="Lee S."/>
            <person name="Talag J."/>
            <person name="Rajasekar S."/>
            <person name="Welchert J."/>
            <person name="Hsing Y.-I."/>
            <person name="Wing R.A."/>
        </authorList>
    </citation>
    <scope>NUCLEOTIDE SEQUENCE [LARGE SCALE GENOMIC DNA]</scope>
    <source>
        <strain evidence="2">SL10</strain>
    </source>
</reference>
<dbReference type="Gramene" id="ONIVA02G23240.1">
    <property type="protein sequence ID" value="ONIVA02G23240.1"/>
    <property type="gene ID" value="ONIVA02G23240"/>
</dbReference>
<accession>A0A0E0G8I0</accession>
<feature type="region of interest" description="Disordered" evidence="1">
    <location>
        <begin position="1"/>
        <end position="26"/>
    </location>
</feature>
<proteinExistence type="predicted"/>
<dbReference type="HOGENOM" id="CLU_2835348_0_0_1"/>
<evidence type="ECO:0000313" key="2">
    <source>
        <dbReference type="EnsemblPlants" id="ONIVA02G23240.1"/>
    </source>
</evidence>
<organism evidence="2">
    <name type="scientific">Oryza nivara</name>
    <name type="common">Indian wild rice</name>
    <name type="synonym">Oryza sativa f. spontanea</name>
    <dbReference type="NCBI Taxonomy" id="4536"/>
    <lineage>
        <taxon>Eukaryota</taxon>
        <taxon>Viridiplantae</taxon>
        <taxon>Streptophyta</taxon>
        <taxon>Embryophyta</taxon>
        <taxon>Tracheophyta</taxon>
        <taxon>Spermatophyta</taxon>
        <taxon>Magnoliopsida</taxon>
        <taxon>Liliopsida</taxon>
        <taxon>Poales</taxon>
        <taxon>Poaceae</taxon>
        <taxon>BOP clade</taxon>
        <taxon>Oryzoideae</taxon>
        <taxon>Oryzeae</taxon>
        <taxon>Oryzinae</taxon>
        <taxon>Oryza</taxon>
    </lineage>
</organism>
<dbReference type="EnsemblPlants" id="ONIVA02G23240.1">
    <property type="protein sequence ID" value="ONIVA02G23240.1"/>
    <property type="gene ID" value="ONIVA02G23240"/>
</dbReference>
<keyword evidence="3" id="KW-1185">Reference proteome</keyword>
<dbReference type="Proteomes" id="UP000006591">
    <property type="component" value="Chromosome 2"/>
</dbReference>
<evidence type="ECO:0000313" key="3">
    <source>
        <dbReference type="Proteomes" id="UP000006591"/>
    </source>
</evidence>